<accession>A0AAV3RUA0</accession>
<comment type="caution">
    <text evidence="3">The sequence shown here is derived from an EMBL/GenBank/DDBJ whole genome shotgun (WGS) entry which is preliminary data.</text>
</comment>
<evidence type="ECO:0000313" key="4">
    <source>
        <dbReference type="Proteomes" id="UP001454036"/>
    </source>
</evidence>
<proteinExistence type="predicted"/>
<gene>
    <name evidence="3" type="ORF">LIER_32140</name>
</gene>
<keyword evidence="4" id="KW-1185">Reference proteome</keyword>
<name>A0AAV3RUA0_LITER</name>
<dbReference type="EMBL" id="BAABME010012218">
    <property type="protein sequence ID" value="GAA0184852.1"/>
    <property type="molecule type" value="Genomic_DNA"/>
</dbReference>
<dbReference type="AlphaFoldDB" id="A0AAV3RUA0"/>
<protein>
    <recommendedName>
        <fullName evidence="2">Retroviral polymerase SH3-like domain-containing protein</fullName>
    </recommendedName>
</protein>
<feature type="region of interest" description="Disordered" evidence="1">
    <location>
        <begin position="147"/>
        <end position="166"/>
    </location>
</feature>
<dbReference type="Proteomes" id="UP001454036">
    <property type="component" value="Unassembled WGS sequence"/>
</dbReference>
<evidence type="ECO:0000256" key="1">
    <source>
        <dbReference type="SAM" id="MobiDB-lite"/>
    </source>
</evidence>
<dbReference type="InterPro" id="IPR057670">
    <property type="entry name" value="SH3_retrovirus"/>
</dbReference>
<organism evidence="3 4">
    <name type="scientific">Lithospermum erythrorhizon</name>
    <name type="common">Purple gromwell</name>
    <name type="synonym">Lithospermum officinale var. erythrorhizon</name>
    <dbReference type="NCBI Taxonomy" id="34254"/>
    <lineage>
        <taxon>Eukaryota</taxon>
        <taxon>Viridiplantae</taxon>
        <taxon>Streptophyta</taxon>
        <taxon>Embryophyta</taxon>
        <taxon>Tracheophyta</taxon>
        <taxon>Spermatophyta</taxon>
        <taxon>Magnoliopsida</taxon>
        <taxon>eudicotyledons</taxon>
        <taxon>Gunneridae</taxon>
        <taxon>Pentapetalae</taxon>
        <taxon>asterids</taxon>
        <taxon>lamiids</taxon>
        <taxon>Boraginales</taxon>
        <taxon>Boraginaceae</taxon>
        <taxon>Boraginoideae</taxon>
        <taxon>Lithospermeae</taxon>
        <taxon>Lithospermum</taxon>
    </lineage>
</organism>
<sequence length="219" mass="25240">MYTLRRDPNLILVIFLGHSTTQKGYKCFWNKTKRFFTSRDVTFLENTPYFSPHTSLQGEQLKEAKNLSWELNVLISSTLHQTFAKNDEPYVTSNPQNPPSDSQNTQFDSPEQVQNPPCDSQNTQSDSPELVFYQRRRVKDMNLEHNRESNPMVEPPVIDHSSNNDLDKPIALRKGIRVKRPIEKFDSYTNLSTSFQAFTSSISSVIIPRNIKEALNSPE</sequence>
<evidence type="ECO:0000259" key="2">
    <source>
        <dbReference type="Pfam" id="PF25597"/>
    </source>
</evidence>
<dbReference type="Pfam" id="PF25597">
    <property type="entry name" value="SH3_retrovirus"/>
    <property type="match status" value="1"/>
</dbReference>
<feature type="compositionally biased region" description="Polar residues" evidence="1">
    <location>
        <begin position="91"/>
        <end position="127"/>
    </location>
</feature>
<feature type="domain" description="Retroviral polymerase SH3-like" evidence="2">
    <location>
        <begin position="7"/>
        <end position="50"/>
    </location>
</feature>
<feature type="region of interest" description="Disordered" evidence="1">
    <location>
        <begin position="87"/>
        <end position="130"/>
    </location>
</feature>
<reference evidence="3 4" key="1">
    <citation type="submission" date="2024-01" db="EMBL/GenBank/DDBJ databases">
        <title>The complete chloroplast genome sequence of Lithospermum erythrorhizon: insights into the phylogenetic relationship among Boraginaceae species and the maternal lineages of purple gromwells.</title>
        <authorList>
            <person name="Okada T."/>
            <person name="Watanabe K."/>
        </authorList>
    </citation>
    <scope>NUCLEOTIDE SEQUENCE [LARGE SCALE GENOMIC DNA]</scope>
</reference>
<evidence type="ECO:0000313" key="3">
    <source>
        <dbReference type="EMBL" id="GAA0184852.1"/>
    </source>
</evidence>